<dbReference type="RefSeq" id="XP_020119935.1">
    <property type="nucleotide sequence ID" value="XM_020267313.1"/>
</dbReference>
<accession>A0A225AN79</accession>
<proteinExistence type="predicted"/>
<dbReference type="Proteomes" id="UP000214365">
    <property type="component" value="Unassembled WGS sequence"/>
</dbReference>
<feature type="non-terminal residue" evidence="1">
    <location>
        <position position="64"/>
    </location>
</feature>
<protein>
    <submittedName>
        <fullName evidence="1">Uncharacterized protein</fullName>
    </submittedName>
</protein>
<comment type="caution">
    <text evidence="1">The sequence shown here is derived from an EMBL/GenBank/DDBJ whole genome shotgun (WGS) entry which is preliminary data.</text>
</comment>
<reference evidence="1 2" key="1">
    <citation type="submission" date="2015-06" db="EMBL/GenBank/DDBJ databases">
        <title>Talaromyces atroroseus IBT 11181 draft genome.</title>
        <authorList>
            <person name="Rasmussen K.B."/>
            <person name="Rasmussen S."/>
            <person name="Petersen B."/>
            <person name="Sicheritz-Ponten T."/>
            <person name="Mortensen U.H."/>
            <person name="Thrane U."/>
        </authorList>
    </citation>
    <scope>NUCLEOTIDE SEQUENCE [LARGE SCALE GENOMIC DNA]</scope>
    <source>
        <strain evidence="1 2">IBT 11181</strain>
    </source>
</reference>
<gene>
    <name evidence="1" type="ORF">UA08_04983</name>
</gene>
<dbReference type="EMBL" id="LFMY01000006">
    <property type="protein sequence ID" value="OKL59814.1"/>
    <property type="molecule type" value="Genomic_DNA"/>
</dbReference>
<sequence length="64" mass="7485">MWNEETQEVIFIDFERAQYQNVRAPLGLFSPNQKWKQESKMASFIFIGSIYEPALAMPLDNMLA</sequence>
<dbReference type="AlphaFoldDB" id="A0A225AN79"/>
<dbReference type="GeneID" id="31004739"/>
<organism evidence="1 2">
    <name type="scientific">Talaromyces atroroseus</name>
    <dbReference type="NCBI Taxonomy" id="1441469"/>
    <lineage>
        <taxon>Eukaryota</taxon>
        <taxon>Fungi</taxon>
        <taxon>Dikarya</taxon>
        <taxon>Ascomycota</taxon>
        <taxon>Pezizomycotina</taxon>
        <taxon>Eurotiomycetes</taxon>
        <taxon>Eurotiomycetidae</taxon>
        <taxon>Eurotiales</taxon>
        <taxon>Trichocomaceae</taxon>
        <taxon>Talaromyces</taxon>
        <taxon>Talaromyces sect. Trachyspermi</taxon>
    </lineage>
</organism>
<keyword evidence="2" id="KW-1185">Reference proteome</keyword>
<evidence type="ECO:0000313" key="2">
    <source>
        <dbReference type="Proteomes" id="UP000214365"/>
    </source>
</evidence>
<name>A0A225AN79_TALAT</name>
<evidence type="ECO:0000313" key="1">
    <source>
        <dbReference type="EMBL" id="OKL59814.1"/>
    </source>
</evidence>